<dbReference type="EMBL" id="LAZR01053219">
    <property type="protein sequence ID" value="KKK81224.1"/>
    <property type="molecule type" value="Genomic_DNA"/>
</dbReference>
<dbReference type="AlphaFoldDB" id="A0A0F9ARY7"/>
<comment type="caution">
    <text evidence="3">The sequence shown here is derived from an EMBL/GenBank/DDBJ whole genome shotgun (WGS) entry which is preliminary data.</text>
</comment>
<dbReference type="Gene3D" id="3.10.620.30">
    <property type="match status" value="1"/>
</dbReference>
<proteinExistence type="predicted"/>
<name>A0A0F9ARY7_9ZZZZ</name>
<keyword evidence="1" id="KW-1133">Transmembrane helix</keyword>
<keyword evidence="1" id="KW-0812">Transmembrane</keyword>
<feature type="transmembrane region" description="Helical" evidence="1">
    <location>
        <begin position="377"/>
        <end position="400"/>
    </location>
</feature>
<protein>
    <recommendedName>
        <fullName evidence="2">Transglutaminase-like domain-containing protein</fullName>
    </recommendedName>
</protein>
<feature type="domain" description="Transglutaminase-like" evidence="2">
    <location>
        <begin position="245"/>
        <end position="318"/>
    </location>
</feature>
<sequence length="405" mass="43190">IEGPIVLRGAVYEEYASGGWKAAPRSEVDVPSALAALDSLSQGGSGRIVPISVTVEAKNVVGTVLFTPGQPLSAGVPAQAKLARGSVRELNVILPSDGGTSLTDDEVLALTPPGWTALYVRRAGDDRVEGVAAVRSLAGLPDVLVLSPRERLQKGESYTVLGFVRDIPPDELRTASTFYPDLISSTYLQLPDMPERVSQLARDVAGAEPAPYDRAKAVESYLRRYSVDYAIPDTPPGRDTVDYFLFEAKRGYFDYHASAMVVMLRSIGVPSRLAVGFVIDEQDFDRDSGSYVVQSRDAYAWVEVYFPGHGWVEFNPSPDRPAELRPGERGDEIGVPPVSLEDIRDLWLPSGGLFPEGLDGLSGGGTGSSSGGSGSGYMLWIALALPAFLAAVAGSAALGWRRSVA</sequence>
<dbReference type="InterPro" id="IPR038765">
    <property type="entry name" value="Papain-like_cys_pep_sf"/>
</dbReference>
<dbReference type="InterPro" id="IPR002931">
    <property type="entry name" value="Transglutaminase-like"/>
</dbReference>
<feature type="non-terminal residue" evidence="3">
    <location>
        <position position="405"/>
    </location>
</feature>
<feature type="non-terminal residue" evidence="3">
    <location>
        <position position="1"/>
    </location>
</feature>
<keyword evidence="1" id="KW-0472">Membrane</keyword>
<evidence type="ECO:0000259" key="2">
    <source>
        <dbReference type="SMART" id="SM00460"/>
    </source>
</evidence>
<dbReference type="PANTHER" id="PTHR42736">
    <property type="entry name" value="PROTEIN-GLUTAMINE GAMMA-GLUTAMYLTRANSFERASE"/>
    <property type="match status" value="1"/>
</dbReference>
<evidence type="ECO:0000256" key="1">
    <source>
        <dbReference type="SAM" id="Phobius"/>
    </source>
</evidence>
<accession>A0A0F9ARY7</accession>
<reference evidence="3" key="1">
    <citation type="journal article" date="2015" name="Nature">
        <title>Complex archaea that bridge the gap between prokaryotes and eukaryotes.</title>
        <authorList>
            <person name="Spang A."/>
            <person name="Saw J.H."/>
            <person name="Jorgensen S.L."/>
            <person name="Zaremba-Niedzwiedzka K."/>
            <person name="Martijn J."/>
            <person name="Lind A.E."/>
            <person name="van Eijk R."/>
            <person name="Schleper C."/>
            <person name="Guy L."/>
            <person name="Ettema T.J."/>
        </authorList>
    </citation>
    <scope>NUCLEOTIDE SEQUENCE</scope>
</reference>
<dbReference type="Pfam" id="PF01841">
    <property type="entry name" value="Transglut_core"/>
    <property type="match status" value="1"/>
</dbReference>
<dbReference type="SUPFAM" id="SSF54001">
    <property type="entry name" value="Cysteine proteinases"/>
    <property type="match status" value="1"/>
</dbReference>
<gene>
    <name evidence="3" type="ORF">LCGC14_2815630</name>
</gene>
<evidence type="ECO:0000313" key="3">
    <source>
        <dbReference type="EMBL" id="KKK81224.1"/>
    </source>
</evidence>
<organism evidence="3">
    <name type="scientific">marine sediment metagenome</name>
    <dbReference type="NCBI Taxonomy" id="412755"/>
    <lineage>
        <taxon>unclassified sequences</taxon>
        <taxon>metagenomes</taxon>
        <taxon>ecological metagenomes</taxon>
    </lineage>
</organism>
<dbReference type="SMART" id="SM00460">
    <property type="entry name" value="TGc"/>
    <property type="match status" value="1"/>
</dbReference>
<dbReference type="PANTHER" id="PTHR42736:SF1">
    <property type="entry name" value="PROTEIN-GLUTAMINE GAMMA-GLUTAMYLTRANSFERASE"/>
    <property type="match status" value="1"/>
</dbReference>
<dbReference type="InterPro" id="IPR052901">
    <property type="entry name" value="Bact_TGase-like"/>
</dbReference>